<evidence type="ECO:0000313" key="4">
    <source>
        <dbReference type="Proteomes" id="UP000623842"/>
    </source>
</evidence>
<dbReference type="SUPFAM" id="SSF110395">
    <property type="entry name" value="CutC-like"/>
    <property type="match status" value="1"/>
</dbReference>
<dbReference type="GO" id="GO:0005737">
    <property type="term" value="C:cytoplasm"/>
    <property type="evidence" value="ECO:0007669"/>
    <property type="project" value="UniProtKB-SubCell"/>
</dbReference>
<name>A0A919BML8_9GAMM</name>
<dbReference type="InterPro" id="IPR005627">
    <property type="entry name" value="CutC-like"/>
</dbReference>
<dbReference type="Pfam" id="PF03932">
    <property type="entry name" value="CutC"/>
    <property type="match status" value="1"/>
</dbReference>
<dbReference type="GO" id="GO:0005507">
    <property type="term" value="F:copper ion binding"/>
    <property type="evidence" value="ECO:0007669"/>
    <property type="project" value="TreeGrafter"/>
</dbReference>
<dbReference type="EMBL" id="BNCK01000008">
    <property type="protein sequence ID" value="GHG01906.1"/>
    <property type="molecule type" value="Genomic_DNA"/>
</dbReference>
<evidence type="ECO:0000256" key="2">
    <source>
        <dbReference type="HAMAP-Rule" id="MF_00795"/>
    </source>
</evidence>
<proteinExistence type="inferred from homology"/>
<reference evidence="3" key="1">
    <citation type="journal article" date="2014" name="Int. J. Syst. Evol. Microbiol.">
        <title>Complete genome sequence of Corynebacterium casei LMG S-19264T (=DSM 44701T), isolated from a smear-ripened cheese.</title>
        <authorList>
            <consortium name="US DOE Joint Genome Institute (JGI-PGF)"/>
            <person name="Walter F."/>
            <person name="Albersmeier A."/>
            <person name="Kalinowski J."/>
            <person name="Ruckert C."/>
        </authorList>
    </citation>
    <scope>NUCLEOTIDE SEQUENCE</scope>
    <source>
        <strain evidence="3">KCTC 42731</strain>
    </source>
</reference>
<comment type="caution">
    <text evidence="3">The sequence shown here is derived from an EMBL/GenBank/DDBJ whole genome shotgun (WGS) entry which is preliminary data.</text>
</comment>
<sequence>MTQIEVCLDSNDLAKLEQNVNVSYNAGADRIELCYDLSSGGLTPSQQAISIARQAFRQRAGLLVMIRPRAGDFVYSAEELLVMKRQIEVAAQLGVNGVVFGTLTRQNALDEVVLQALMPLCHSLNLHVTFHRAFDQLSNKATALAELVSYGVNRVLSNGTPWGADLGAVDGISTLKNIIRWADNAIELVVGGGVNPDNIQQLHHHLIGRSAGKAARVSFHANSGVMQNDVVDGTKLHEMRNHVLS</sequence>
<reference evidence="3" key="2">
    <citation type="submission" date="2020-09" db="EMBL/GenBank/DDBJ databases">
        <authorList>
            <person name="Sun Q."/>
            <person name="Kim S."/>
        </authorList>
    </citation>
    <scope>NUCLEOTIDE SEQUENCE</scope>
    <source>
        <strain evidence="3">KCTC 42731</strain>
    </source>
</reference>
<dbReference type="HAMAP" id="MF_00795">
    <property type="entry name" value="CutC"/>
    <property type="match status" value="1"/>
</dbReference>
<evidence type="ECO:0000313" key="3">
    <source>
        <dbReference type="EMBL" id="GHG01906.1"/>
    </source>
</evidence>
<accession>A0A919BML8</accession>
<organism evidence="3 4">
    <name type="scientific">Thalassotalea marina</name>
    <dbReference type="NCBI Taxonomy" id="1673741"/>
    <lineage>
        <taxon>Bacteria</taxon>
        <taxon>Pseudomonadati</taxon>
        <taxon>Pseudomonadota</taxon>
        <taxon>Gammaproteobacteria</taxon>
        <taxon>Alteromonadales</taxon>
        <taxon>Colwelliaceae</taxon>
        <taxon>Thalassotalea</taxon>
    </lineage>
</organism>
<keyword evidence="4" id="KW-1185">Reference proteome</keyword>
<dbReference type="AlphaFoldDB" id="A0A919BML8"/>
<dbReference type="PANTHER" id="PTHR12598">
    <property type="entry name" value="COPPER HOMEOSTASIS PROTEIN CUTC"/>
    <property type="match status" value="1"/>
</dbReference>
<dbReference type="RefSeq" id="WP_189772960.1">
    <property type="nucleotide sequence ID" value="NZ_BNCK01000008.1"/>
</dbReference>
<dbReference type="InterPro" id="IPR036822">
    <property type="entry name" value="CutC-like_dom_sf"/>
</dbReference>
<comment type="subcellular location">
    <subcellularLocation>
        <location evidence="2">Cytoplasm</location>
    </subcellularLocation>
</comment>
<evidence type="ECO:0000256" key="1">
    <source>
        <dbReference type="ARBA" id="ARBA00007768"/>
    </source>
</evidence>
<dbReference type="PANTHER" id="PTHR12598:SF0">
    <property type="entry name" value="COPPER HOMEOSTASIS PROTEIN CUTC HOMOLOG"/>
    <property type="match status" value="1"/>
</dbReference>
<gene>
    <name evidence="2 3" type="primary">cutC</name>
    <name evidence="3" type="ORF">GCM10017161_33390</name>
</gene>
<dbReference type="Proteomes" id="UP000623842">
    <property type="component" value="Unassembled WGS sequence"/>
</dbReference>
<protein>
    <recommendedName>
        <fullName evidence="2">PF03932 family protein CutC</fullName>
    </recommendedName>
</protein>
<keyword evidence="2" id="KW-0963">Cytoplasm</keyword>
<comment type="similarity">
    <text evidence="1 2">Belongs to the CutC family.</text>
</comment>
<comment type="caution">
    <text evidence="2">Once thought to be involved in copper homeostasis, experiments in E.coli have shown this is not the case.</text>
</comment>
<dbReference type="Gene3D" id="3.20.20.380">
    <property type="entry name" value="Copper homeostasis (CutC) domain"/>
    <property type="match status" value="1"/>
</dbReference>